<reference evidence="1 2" key="2">
    <citation type="journal article" date="2023" name="Mol. Biol. Evol.">
        <title>Genomics of Secondarily Temperate Adaptation in the Only Non-Antarctic Icefish.</title>
        <authorList>
            <person name="Rivera-Colon A.G."/>
            <person name="Rayamajhi N."/>
            <person name="Minhas B.F."/>
            <person name="Madrigal G."/>
            <person name="Bilyk K.T."/>
            <person name="Yoon V."/>
            <person name="Hune M."/>
            <person name="Gregory S."/>
            <person name="Cheng C.H.C."/>
            <person name="Catchen J.M."/>
        </authorList>
    </citation>
    <scope>NUCLEOTIDE SEQUENCE [LARGE SCALE GENOMIC DNA]</scope>
    <source>
        <strain evidence="1">JMC-PN-2008</strain>
    </source>
</reference>
<proteinExistence type="predicted"/>
<sequence length="81" mass="9087">MSAGAGGSPAQQGGSQVCRLLYGFKIGHVHIRDVCIIFLTPLLLEWFRPVARGCGGEQRVGEGMDGWREDLHWKHYHRQRG</sequence>
<organism evidence="1 2">
    <name type="scientific">Eleginops maclovinus</name>
    <name type="common">Patagonian blennie</name>
    <name type="synonym">Eleginus maclovinus</name>
    <dbReference type="NCBI Taxonomy" id="56733"/>
    <lineage>
        <taxon>Eukaryota</taxon>
        <taxon>Metazoa</taxon>
        <taxon>Chordata</taxon>
        <taxon>Craniata</taxon>
        <taxon>Vertebrata</taxon>
        <taxon>Euteleostomi</taxon>
        <taxon>Actinopterygii</taxon>
        <taxon>Neopterygii</taxon>
        <taxon>Teleostei</taxon>
        <taxon>Neoteleostei</taxon>
        <taxon>Acanthomorphata</taxon>
        <taxon>Eupercaria</taxon>
        <taxon>Perciformes</taxon>
        <taxon>Notothenioidei</taxon>
        <taxon>Eleginopidae</taxon>
        <taxon>Eleginops</taxon>
    </lineage>
</organism>
<reference evidence="1 2" key="1">
    <citation type="journal article" date="2023" name="Genes (Basel)">
        <title>Chromosome-Level Genome Assembly and Circadian Gene Repertoire of the Patagonia Blennie Eleginops maclovinus-The Closest Ancestral Proxy of Antarctic Cryonotothenioids.</title>
        <authorList>
            <person name="Cheng C.C."/>
            <person name="Rivera-Colon A.G."/>
            <person name="Minhas B.F."/>
            <person name="Wilson L."/>
            <person name="Rayamajhi N."/>
            <person name="Vargas-Chacoff L."/>
            <person name="Catchen J.M."/>
        </authorList>
    </citation>
    <scope>NUCLEOTIDE SEQUENCE [LARGE SCALE GENOMIC DNA]</scope>
    <source>
        <strain evidence="1">JMC-PN-2008</strain>
    </source>
</reference>
<evidence type="ECO:0000313" key="2">
    <source>
        <dbReference type="Proteomes" id="UP001346869"/>
    </source>
</evidence>
<gene>
    <name evidence="1" type="ORF">PBY51_002173</name>
</gene>
<evidence type="ECO:0000313" key="1">
    <source>
        <dbReference type="EMBL" id="KAK5851372.1"/>
    </source>
</evidence>
<keyword evidence="2" id="KW-1185">Reference proteome</keyword>
<protein>
    <submittedName>
        <fullName evidence="1">Uncharacterized protein</fullName>
    </submittedName>
</protein>
<dbReference type="Proteomes" id="UP001346869">
    <property type="component" value="Unassembled WGS sequence"/>
</dbReference>
<name>A0AAN7WXT1_ELEMC</name>
<dbReference type="EMBL" id="JAUZQC010000022">
    <property type="protein sequence ID" value="KAK5851372.1"/>
    <property type="molecule type" value="Genomic_DNA"/>
</dbReference>
<dbReference type="AlphaFoldDB" id="A0AAN7WXT1"/>
<accession>A0AAN7WXT1</accession>
<comment type="caution">
    <text evidence="1">The sequence shown here is derived from an EMBL/GenBank/DDBJ whole genome shotgun (WGS) entry which is preliminary data.</text>
</comment>